<dbReference type="OrthoDB" id="6424337at2759"/>
<feature type="transmembrane region" description="Helical" evidence="8">
    <location>
        <begin position="206"/>
        <end position="233"/>
    </location>
</feature>
<evidence type="ECO:0000256" key="3">
    <source>
        <dbReference type="ARBA" id="ARBA00022692"/>
    </source>
</evidence>
<dbReference type="InterPro" id="IPR052192">
    <property type="entry name" value="Insect_Ionotropic_Sensory_Rcpt"/>
</dbReference>
<sequence length="511" mass="58693">MKSLLTWMVFSLLACGQCSRLHLIEQFLQQRSINTLLLLHCVQETVDQDVVRISKALRQSFRGSIYHIDVTKNHFHQQLRWHMYCERYKTAVIYNLECSGTEAVLDRLSEKAYFNASFQWLMFGGQSLELATTLLSQQNINYDTKMLLVFESVDPEKQREQRYEFYDVSGTVKRRGGKVIFTPLGFSTPENVLPTIVPQKPDLKGIVLWTVVSMMLWIAVAVILISIVLILALSAICNREIQRASYNDLIVDHSLLGTIAMLCQQGFHASTTVCSTKTVIIVMMGFSFLLLQFYSIFIVGYQLISPPKTINTLEKLIDSSLKMAVENLSYQHDFFARTTEPVALRLYNEKIAPNKYGFVNVSFGIQLVKQGGYAFHCDTAYGYTHVLETFEEQQICELQEVQLYPQRAVQVPMAKGSLLRELFKLNLQLLKEYGLIAYHHAKTFAPKPKCIRNSNKVEPIYLTDVRFAFKLLGTGIAASIVILVLELVYVRLRRWYYFRSLVIPEGFVWID</sequence>
<evidence type="ECO:0000313" key="12">
    <source>
        <dbReference type="EnsemblMetazoa" id="ASIC008290-PA"/>
    </source>
</evidence>
<dbReference type="GO" id="GO:0005886">
    <property type="term" value="C:plasma membrane"/>
    <property type="evidence" value="ECO:0007669"/>
    <property type="project" value="UniProtKB-SubCell"/>
</dbReference>
<evidence type="ECO:0000313" key="11">
    <source>
        <dbReference type="EMBL" id="KFB40628.1"/>
    </source>
</evidence>
<feature type="domain" description="Ionotropic receptor 75a N-terminal" evidence="10">
    <location>
        <begin position="20"/>
        <end position="185"/>
    </location>
</feature>
<dbReference type="PANTHER" id="PTHR42643">
    <property type="entry name" value="IONOTROPIC RECEPTOR 20A-RELATED"/>
    <property type="match status" value="1"/>
</dbReference>
<keyword evidence="3 8" id="KW-0812">Transmembrane</keyword>
<dbReference type="STRING" id="74873.A0A084VRN4"/>
<accession>A0A084VRN4</accession>
<evidence type="ECO:0000256" key="8">
    <source>
        <dbReference type="SAM" id="Phobius"/>
    </source>
</evidence>
<evidence type="ECO:0000256" key="4">
    <source>
        <dbReference type="ARBA" id="ARBA00022989"/>
    </source>
</evidence>
<evidence type="ECO:0000313" key="13">
    <source>
        <dbReference type="Proteomes" id="UP000030765"/>
    </source>
</evidence>
<evidence type="ECO:0000256" key="7">
    <source>
        <dbReference type="ARBA" id="ARBA00023180"/>
    </source>
</evidence>
<keyword evidence="9" id="KW-0732">Signal</keyword>
<keyword evidence="5 8" id="KW-0472">Membrane</keyword>
<name>A0A084VRN4_ANOSI</name>
<keyword evidence="6" id="KW-0675">Receptor</keyword>
<evidence type="ECO:0000256" key="9">
    <source>
        <dbReference type="SAM" id="SignalP"/>
    </source>
</evidence>
<keyword evidence="7" id="KW-0325">Glycoprotein</keyword>
<evidence type="ECO:0000256" key="2">
    <source>
        <dbReference type="ARBA" id="ARBA00022475"/>
    </source>
</evidence>
<evidence type="ECO:0000256" key="1">
    <source>
        <dbReference type="ARBA" id="ARBA00004651"/>
    </source>
</evidence>
<comment type="subcellular location">
    <subcellularLocation>
        <location evidence="1">Cell membrane</location>
        <topology evidence="1">Multi-pass membrane protein</topology>
    </subcellularLocation>
</comment>
<feature type="signal peptide" evidence="9">
    <location>
        <begin position="1"/>
        <end position="20"/>
    </location>
</feature>
<dbReference type="VEuPathDB" id="VectorBase:ASIC008290"/>
<dbReference type="PROSITE" id="PS51257">
    <property type="entry name" value="PROKAR_LIPOPROTEIN"/>
    <property type="match status" value="1"/>
</dbReference>
<feature type="transmembrane region" description="Helical" evidence="8">
    <location>
        <begin position="279"/>
        <end position="304"/>
    </location>
</feature>
<dbReference type="EMBL" id="ATLV01015761">
    <property type="status" value="NOT_ANNOTATED_CDS"/>
    <property type="molecule type" value="Genomic_DNA"/>
</dbReference>
<dbReference type="EMBL" id="KE525036">
    <property type="protein sequence ID" value="KFB40628.1"/>
    <property type="molecule type" value="Genomic_DNA"/>
</dbReference>
<dbReference type="VEuPathDB" id="VectorBase:ASIS020112"/>
<keyword evidence="4 8" id="KW-1133">Transmembrane helix</keyword>
<dbReference type="Pfam" id="PF24576">
    <property type="entry name" value="IR75A_N"/>
    <property type="match status" value="1"/>
</dbReference>
<dbReference type="OMA" id="LQEIMFN"/>
<dbReference type="AlphaFoldDB" id="A0A084VRN4"/>
<protein>
    <submittedName>
        <fullName evidence="11">AGAP001811-PA-like protein</fullName>
    </submittedName>
</protein>
<reference evidence="11 13" key="1">
    <citation type="journal article" date="2014" name="BMC Genomics">
        <title>Genome sequence of Anopheles sinensis provides insight into genetics basis of mosquito competence for malaria parasites.</title>
        <authorList>
            <person name="Zhou D."/>
            <person name="Zhang D."/>
            <person name="Ding G."/>
            <person name="Shi L."/>
            <person name="Hou Q."/>
            <person name="Ye Y."/>
            <person name="Xu Y."/>
            <person name="Zhou H."/>
            <person name="Xiong C."/>
            <person name="Li S."/>
            <person name="Yu J."/>
            <person name="Hong S."/>
            <person name="Yu X."/>
            <person name="Zou P."/>
            <person name="Chen C."/>
            <person name="Chang X."/>
            <person name="Wang W."/>
            <person name="Lv Y."/>
            <person name="Sun Y."/>
            <person name="Ma L."/>
            <person name="Shen B."/>
            <person name="Zhu C."/>
        </authorList>
    </citation>
    <scope>NUCLEOTIDE SEQUENCE [LARGE SCALE GENOMIC DNA]</scope>
</reference>
<evidence type="ECO:0000256" key="5">
    <source>
        <dbReference type="ARBA" id="ARBA00023136"/>
    </source>
</evidence>
<dbReference type="PANTHER" id="PTHR42643:SF33">
    <property type="entry name" value="GLUTAMATE RECEPTOR 2-LIKE PROTEIN"/>
    <property type="match status" value="1"/>
</dbReference>
<evidence type="ECO:0000256" key="6">
    <source>
        <dbReference type="ARBA" id="ARBA00023170"/>
    </source>
</evidence>
<organism evidence="11">
    <name type="scientific">Anopheles sinensis</name>
    <name type="common">Mosquito</name>
    <dbReference type="NCBI Taxonomy" id="74873"/>
    <lineage>
        <taxon>Eukaryota</taxon>
        <taxon>Metazoa</taxon>
        <taxon>Ecdysozoa</taxon>
        <taxon>Arthropoda</taxon>
        <taxon>Hexapoda</taxon>
        <taxon>Insecta</taxon>
        <taxon>Pterygota</taxon>
        <taxon>Neoptera</taxon>
        <taxon>Endopterygota</taxon>
        <taxon>Diptera</taxon>
        <taxon>Nematocera</taxon>
        <taxon>Culicoidea</taxon>
        <taxon>Culicidae</taxon>
        <taxon>Anophelinae</taxon>
        <taxon>Anopheles</taxon>
    </lineage>
</organism>
<keyword evidence="2" id="KW-1003">Cell membrane</keyword>
<feature type="chain" id="PRO_5001783874" evidence="9">
    <location>
        <begin position="21"/>
        <end position="511"/>
    </location>
</feature>
<evidence type="ECO:0000259" key="10">
    <source>
        <dbReference type="Pfam" id="PF24576"/>
    </source>
</evidence>
<feature type="transmembrane region" description="Helical" evidence="8">
    <location>
        <begin position="467"/>
        <end position="490"/>
    </location>
</feature>
<dbReference type="Gene3D" id="1.10.287.70">
    <property type="match status" value="1"/>
</dbReference>
<keyword evidence="13" id="KW-1185">Reference proteome</keyword>
<dbReference type="Proteomes" id="UP000030765">
    <property type="component" value="Unassembled WGS sequence"/>
</dbReference>
<dbReference type="EnsemblMetazoa" id="ASIC008290-RA">
    <property type="protein sequence ID" value="ASIC008290-PA"/>
    <property type="gene ID" value="ASIC008290"/>
</dbReference>
<reference evidence="12" key="2">
    <citation type="submission" date="2020-05" db="UniProtKB">
        <authorList>
            <consortium name="EnsemblMetazoa"/>
        </authorList>
    </citation>
    <scope>IDENTIFICATION</scope>
</reference>
<proteinExistence type="predicted"/>
<gene>
    <name evidence="11" type="ORF">ZHAS_00008290</name>
</gene>
<dbReference type="InterPro" id="IPR057074">
    <property type="entry name" value="IR75A_N"/>
</dbReference>
<dbReference type="SUPFAM" id="SSF53850">
    <property type="entry name" value="Periplasmic binding protein-like II"/>
    <property type="match status" value="1"/>
</dbReference>